<dbReference type="KEGG" id="cart:PA27867_0543"/>
<dbReference type="PROSITE" id="PS51257">
    <property type="entry name" value="PROKAR_LIPOPROTEIN"/>
    <property type="match status" value="1"/>
</dbReference>
<keyword evidence="7" id="KW-1185">Reference proteome</keyword>
<comment type="subcellular location">
    <subcellularLocation>
        <location evidence="1">Cell membrane</location>
        <topology evidence="1">Lipid-anchor</topology>
    </subcellularLocation>
</comment>
<evidence type="ECO:0000256" key="3">
    <source>
        <dbReference type="ARBA" id="ARBA00022729"/>
    </source>
</evidence>
<feature type="signal peptide" evidence="4">
    <location>
        <begin position="1"/>
        <end position="23"/>
    </location>
</feature>
<dbReference type="EMBL" id="CP016282">
    <property type="protein sequence ID" value="ANP71512.1"/>
    <property type="molecule type" value="Genomic_DNA"/>
</dbReference>
<dbReference type="SUPFAM" id="SSF53850">
    <property type="entry name" value="Periplasmic binding protein-like II"/>
    <property type="match status" value="1"/>
</dbReference>
<dbReference type="PATRIC" id="fig|670052.7.peg.568"/>
<evidence type="ECO:0000313" key="6">
    <source>
        <dbReference type="EMBL" id="ANP71512.1"/>
    </source>
</evidence>
<dbReference type="PIRSF" id="PIRSF002741">
    <property type="entry name" value="MppA"/>
    <property type="match status" value="1"/>
</dbReference>
<organism evidence="6 7">
    <name type="scientific">Cryobacterium arcticum</name>
    <dbReference type="NCBI Taxonomy" id="670052"/>
    <lineage>
        <taxon>Bacteria</taxon>
        <taxon>Bacillati</taxon>
        <taxon>Actinomycetota</taxon>
        <taxon>Actinomycetes</taxon>
        <taxon>Micrococcales</taxon>
        <taxon>Microbacteriaceae</taxon>
        <taxon>Cryobacterium</taxon>
    </lineage>
</organism>
<feature type="chain" id="PRO_5008519862" evidence="4">
    <location>
        <begin position="24"/>
        <end position="506"/>
    </location>
</feature>
<comment type="similarity">
    <text evidence="2">Belongs to the bacterial solute-binding protein 5 family.</text>
</comment>
<proteinExistence type="inferred from homology"/>
<evidence type="ECO:0000256" key="4">
    <source>
        <dbReference type="SAM" id="SignalP"/>
    </source>
</evidence>
<dbReference type="RefSeq" id="WP_066592886.1">
    <property type="nucleotide sequence ID" value="NZ_CP016282.1"/>
</dbReference>
<dbReference type="Gene3D" id="3.10.105.10">
    <property type="entry name" value="Dipeptide-binding Protein, Domain 3"/>
    <property type="match status" value="1"/>
</dbReference>
<protein>
    <submittedName>
        <fullName evidence="6">Peptide ABC transporter substrate-binding protein</fullName>
    </submittedName>
</protein>
<dbReference type="Gene3D" id="3.40.190.10">
    <property type="entry name" value="Periplasmic binding protein-like II"/>
    <property type="match status" value="1"/>
</dbReference>
<feature type="domain" description="Solute-binding protein family 5" evidence="5">
    <location>
        <begin position="77"/>
        <end position="424"/>
    </location>
</feature>
<dbReference type="OrthoDB" id="5240629at2"/>
<dbReference type="InterPro" id="IPR023765">
    <property type="entry name" value="SBP_5_CS"/>
</dbReference>
<gene>
    <name evidence="6" type="ORF">PA27867_0543</name>
</gene>
<dbReference type="InterPro" id="IPR030678">
    <property type="entry name" value="Peptide/Ni-bd"/>
</dbReference>
<evidence type="ECO:0000256" key="1">
    <source>
        <dbReference type="ARBA" id="ARBA00004193"/>
    </source>
</evidence>
<name>A0A1B1BFZ8_9MICO</name>
<keyword evidence="3 4" id="KW-0732">Signal</keyword>
<dbReference type="STRING" id="670052.PA27867_0543"/>
<dbReference type="PROSITE" id="PS01040">
    <property type="entry name" value="SBP_BACTERIAL_5"/>
    <property type="match status" value="1"/>
</dbReference>
<evidence type="ECO:0000256" key="2">
    <source>
        <dbReference type="ARBA" id="ARBA00005695"/>
    </source>
</evidence>
<dbReference type="GO" id="GO:0043190">
    <property type="term" value="C:ATP-binding cassette (ABC) transporter complex"/>
    <property type="evidence" value="ECO:0007669"/>
    <property type="project" value="InterPro"/>
</dbReference>
<evidence type="ECO:0000313" key="7">
    <source>
        <dbReference type="Proteomes" id="UP000092582"/>
    </source>
</evidence>
<dbReference type="InterPro" id="IPR039424">
    <property type="entry name" value="SBP_5"/>
</dbReference>
<dbReference type="Pfam" id="PF00496">
    <property type="entry name" value="SBP_bac_5"/>
    <property type="match status" value="1"/>
</dbReference>
<dbReference type="GO" id="GO:0042597">
    <property type="term" value="C:periplasmic space"/>
    <property type="evidence" value="ECO:0007669"/>
    <property type="project" value="UniProtKB-ARBA"/>
</dbReference>
<sequence length="506" mass="54091" precursor="true">MFRWKSLTAVVAVAALALTGCSASDTSSSGSGSDTLTLGVIVQNTTFEAANISFANESPYGQAVYDTLLKEDPTGKLLPSLATEWSYNDDNTVLTLTLRDDVKFTDGTAFNADAAAQNLTRFRDGTSPNASFLAALGTATAVGDTTVELTLTQPDPALLHYLSQNAGMQESPAAFGAADVQTNPVGSGPYILDTAKTVVGTSYEFTKNPDYWDPDSVHYDNLSIKVFADSTSMLNAIKGGQVNGAKLADNTNNAEVEAAGYTINPFELDWTGLIIFDRDGSMNPALADVRVRQALNYAIDTKAMLTAVGEGLGTPTTQIFPTTSAAYDEDLDSRYAFDPAEAKKLLAAAGYADGLTLEMPSTSLGNPAVFTLIQQQLKDVGITVNYTDTGTNFIADLLAPKYGVTWMQLQQDADWALINFELTPNASFNPTKYQDPKVDALVATIGTGTEDEADAALKELNAYIVEQAWFAPWYRVQSSYATDAKTTALMQAGNAYPYLWNITPAS</sequence>
<evidence type="ECO:0000259" key="5">
    <source>
        <dbReference type="Pfam" id="PF00496"/>
    </source>
</evidence>
<accession>A0A1B1BFZ8</accession>
<dbReference type="GO" id="GO:1904680">
    <property type="term" value="F:peptide transmembrane transporter activity"/>
    <property type="evidence" value="ECO:0007669"/>
    <property type="project" value="TreeGrafter"/>
</dbReference>
<dbReference type="Proteomes" id="UP000092582">
    <property type="component" value="Chromosome 1"/>
</dbReference>
<dbReference type="InterPro" id="IPR000914">
    <property type="entry name" value="SBP_5_dom"/>
</dbReference>
<dbReference type="GO" id="GO:0015833">
    <property type="term" value="P:peptide transport"/>
    <property type="evidence" value="ECO:0007669"/>
    <property type="project" value="TreeGrafter"/>
</dbReference>
<reference evidence="6 7" key="1">
    <citation type="submission" date="2016-06" db="EMBL/GenBank/DDBJ databases">
        <title>Genome sequencing of Cryobacterium arcticum PAMC 27867.</title>
        <authorList>
            <person name="Lee J."/>
            <person name="Kim O.-S."/>
        </authorList>
    </citation>
    <scope>NUCLEOTIDE SEQUENCE [LARGE SCALE GENOMIC DNA]</scope>
    <source>
        <strain evidence="6 7">PAMC 27867</strain>
    </source>
</reference>
<dbReference type="AlphaFoldDB" id="A0A1B1BFZ8"/>
<dbReference type="PANTHER" id="PTHR30290">
    <property type="entry name" value="PERIPLASMIC BINDING COMPONENT OF ABC TRANSPORTER"/>
    <property type="match status" value="1"/>
</dbReference>